<evidence type="ECO:0000313" key="2">
    <source>
        <dbReference type="Proteomes" id="UP000307768"/>
    </source>
</evidence>
<dbReference type="EMBL" id="VDFQ02000006">
    <property type="protein sequence ID" value="KAA1419722.1"/>
    <property type="molecule type" value="Genomic_DNA"/>
</dbReference>
<dbReference type="Proteomes" id="UP000307768">
    <property type="component" value="Unassembled WGS sequence"/>
</dbReference>
<protein>
    <submittedName>
        <fullName evidence="1">DUF1015 domain-containing protein</fullName>
    </submittedName>
</protein>
<comment type="caution">
    <text evidence="1">The sequence shown here is derived from an EMBL/GenBank/DDBJ whole genome shotgun (WGS) entry which is preliminary data.</text>
</comment>
<accession>A0A5Q6RNU7</accession>
<proteinExistence type="predicted"/>
<organism evidence="1 2">
    <name type="scientific">Mumia zhuanghuii</name>
    <dbReference type="NCBI Taxonomy" id="2585211"/>
    <lineage>
        <taxon>Bacteria</taxon>
        <taxon>Bacillati</taxon>
        <taxon>Actinomycetota</taxon>
        <taxon>Actinomycetes</taxon>
        <taxon>Propionibacteriales</taxon>
        <taxon>Nocardioidaceae</taxon>
        <taxon>Mumia</taxon>
    </lineage>
</organism>
<dbReference type="InterPro" id="IPR008323">
    <property type="entry name" value="UCP033563"/>
</dbReference>
<gene>
    <name evidence="1" type="ORF">FE697_017555</name>
</gene>
<evidence type="ECO:0000313" key="1">
    <source>
        <dbReference type="EMBL" id="KAA1419722.1"/>
    </source>
</evidence>
<sequence length="392" mass="41938">MEAWGSVAWSGITTSVGPGDLAYDAPVDNGAIVPFRAVGFDGGTPAVSARTYVPSVGWANLPSTLPEHHVLRLLEPAFRDDAPARAAETARAWFADGVLTTDAEPAFYAYRLTLEGSASVGVVALVDLDAGHLRPHEDVIASYAIRQARLAEATRAQWEPITAYTTGDPVAPLIMDELDRPADRVAVDGDRTDEIWAITSASSVARIRAHLDGQPLVIADGHHRYAAWRTSYEREGRLALTLVFDPPALAVGPIHRVVGSLDLDEAVKGLPLPAVDLSGVDAAARFVSEGESRCVLTDGVRFLGVDPYECAPCWVEDVFTPHHGLESDAVSYEPDLRAAARTVAEGGGVALLLSTPTIATITRAATTGRLLPHKSSWFRPKPRVGMVMRSWA</sequence>
<dbReference type="Pfam" id="PF06245">
    <property type="entry name" value="DUF1015"/>
    <property type="match status" value="1"/>
</dbReference>
<dbReference type="OrthoDB" id="9781616at2"/>
<reference evidence="1 2" key="1">
    <citation type="submission" date="2019-09" db="EMBL/GenBank/DDBJ databases">
        <title>Mumia zhuanghuii sp. nov. isolated from the intestinal contents of plateau pika (Ochotona curzoniae) in the Qinghai-Tibet plateau of China.</title>
        <authorList>
            <person name="Tian Z."/>
        </authorList>
    </citation>
    <scope>NUCLEOTIDE SEQUENCE [LARGE SCALE GENOMIC DNA]</scope>
    <source>
        <strain evidence="2">350</strain>
    </source>
</reference>
<dbReference type="AlphaFoldDB" id="A0A5Q6RNU7"/>
<dbReference type="PANTHER" id="PTHR36454">
    <property type="entry name" value="LMO2823 PROTEIN"/>
    <property type="match status" value="1"/>
</dbReference>
<dbReference type="PANTHER" id="PTHR36454:SF1">
    <property type="entry name" value="DUF1015 DOMAIN-CONTAINING PROTEIN"/>
    <property type="match status" value="1"/>
</dbReference>
<name>A0A5Q6RNU7_9ACTN</name>